<dbReference type="InterPro" id="IPR011990">
    <property type="entry name" value="TPR-like_helical_dom_sf"/>
</dbReference>
<dbReference type="SMART" id="SM00028">
    <property type="entry name" value="TPR"/>
    <property type="match status" value="2"/>
</dbReference>
<dbReference type="AlphaFoldDB" id="A0A835T659"/>
<dbReference type="Proteomes" id="UP000613740">
    <property type="component" value="Unassembled WGS sequence"/>
</dbReference>
<feature type="compositionally biased region" description="Gly residues" evidence="1">
    <location>
        <begin position="817"/>
        <end position="828"/>
    </location>
</feature>
<comment type="caution">
    <text evidence="2">The sequence shown here is derived from an EMBL/GenBank/DDBJ whole genome shotgun (WGS) entry which is preliminary data.</text>
</comment>
<reference evidence="2" key="1">
    <citation type="journal article" date="2020" name="bioRxiv">
        <title>Comparative genomics of Chlamydomonas.</title>
        <authorList>
            <person name="Craig R.J."/>
            <person name="Hasan A.R."/>
            <person name="Ness R.W."/>
            <person name="Keightley P.D."/>
        </authorList>
    </citation>
    <scope>NUCLEOTIDE SEQUENCE</scope>
    <source>
        <strain evidence="2">CCAP 11/173</strain>
    </source>
</reference>
<feature type="region of interest" description="Disordered" evidence="1">
    <location>
        <begin position="738"/>
        <end position="867"/>
    </location>
</feature>
<dbReference type="EMBL" id="JAEHOD010000068">
    <property type="protein sequence ID" value="KAG2432306.1"/>
    <property type="molecule type" value="Genomic_DNA"/>
</dbReference>
<feature type="compositionally biased region" description="Gly residues" evidence="1">
    <location>
        <begin position="855"/>
        <end position="865"/>
    </location>
</feature>
<protein>
    <submittedName>
        <fullName evidence="2">Uncharacterized protein</fullName>
    </submittedName>
</protein>
<feature type="compositionally biased region" description="Low complexity" evidence="1">
    <location>
        <begin position="952"/>
        <end position="965"/>
    </location>
</feature>
<feature type="compositionally biased region" description="Low complexity" evidence="1">
    <location>
        <begin position="135"/>
        <end position="171"/>
    </location>
</feature>
<keyword evidence="3" id="KW-1185">Reference proteome</keyword>
<dbReference type="Pfam" id="PF13424">
    <property type="entry name" value="TPR_12"/>
    <property type="match status" value="2"/>
</dbReference>
<name>A0A835T659_9CHLO</name>
<dbReference type="OrthoDB" id="546384at2759"/>
<evidence type="ECO:0000313" key="2">
    <source>
        <dbReference type="EMBL" id="KAG2432306.1"/>
    </source>
</evidence>
<dbReference type="InterPro" id="IPR019734">
    <property type="entry name" value="TPR_rpt"/>
</dbReference>
<dbReference type="Gene3D" id="1.25.40.10">
    <property type="entry name" value="Tetratricopeptide repeat domain"/>
    <property type="match status" value="2"/>
</dbReference>
<accession>A0A835T659</accession>
<evidence type="ECO:0000256" key="1">
    <source>
        <dbReference type="SAM" id="MobiDB-lite"/>
    </source>
</evidence>
<dbReference type="PANTHER" id="PTHR37330">
    <property type="entry name" value="CONSERVED TRANSMEMBRANE PROTEIN-RELATED"/>
    <property type="match status" value="1"/>
</dbReference>
<feature type="region of interest" description="Disordered" evidence="1">
    <location>
        <begin position="890"/>
        <end position="993"/>
    </location>
</feature>
<feature type="region of interest" description="Disordered" evidence="1">
    <location>
        <begin position="1006"/>
        <end position="1060"/>
    </location>
</feature>
<feature type="region of interest" description="Disordered" evidence="1">
    <location>
        <begin position="135"/>
        <end position="172"/>
    </location>
</feature>
<feature type="region of interest" description="Disordered" evidence="1">
    <location>
        <begin position="402"/>
        <end position="434"/>
    </location>
</feature>
<proteinExistence type="predicted"/>
<feature type="compositionally biased region" description="Gly residues" evidence="1">
    <location>
        <begin position="966"/>
        <end position="977"/>
    </location>
</feature>
<gene>
    <name evidence="2" type="ORF">HYH02_013028</name>
</gene>
<feature type="compositionally biased region" description="Low complexity" evidence="1">
    <location>
        <begin position="419"/>
        <end position="429"/>
    </location>
</feature>
<dbReference type="SUPFAM" id="SSF48452">
    <property type="entry name" value="TPR-like"/>
    <property type="match status" value="2"/>
</dbReference>
<feature type="compositionally biased region" description="Low complexity" evidence="1">
    <location>
        <begin position="829"/>
        <end position="854"/>
    </location>
</feature>
<evidence type="ECO:0000313" key="3">
    <source>
        <dbReference type="Proteomes" id="UP000613740"/>
    </source>
</evidence>
<dbReference type="PANTHER" id="PTHR37330:SF1">
    <property type="entry name" value="CONSERVED TRANSMEMBRANE PROTEIN-RELATED"/>
    <property type="match status" value="1"/>
</dbReference>
<sequence>MERDVWLCAVSLEFLTSFASKIPENFSTSDVVEKVIKPATAEAKCRYVDLVPACHVGHSTYFISHRWGCNFRAELVAVLLQRFGAEAAVAAGTCSGAAAAAGGAAAAVSPTESGLLDPQTPAAAAAAAAAASAPGQAPVPSAAGQPAKAPGGTAEAAAGEPEPPAAAVTGGSSPQSTSSVFLWLDIFAVNQWPNTTQADDLANLQAGPGPRVFENVIRHSRATVMLLDPQGAVLTRIWCLYEAWKTAEYKGPGGLQMLAPLSAVHYGALEAVFVRLDVMAAEATVEADRVRILAEVAASMGAAALNVYIKGALVDSAVIESNAALPAASAIAAPILQAISALQQQERQAQAAVEAERQAGVEAERQAEVEAERQVEAGVEAGPERHVAPQVAGGSATTAAAAAPVSSALAPPPAPPHPQQQLQPQQQQQPPKPMFTLSQEETTTLLRGAAACFRAARMLQFVANLRTAEMLIREALALFTAAEGGAGGTHSLACLQALANILMPMKGRLDEARAVLQATLAASAKVHGPRHEATAAVVNDLGLIAFWREDWADAEAHFKSALAIYEERLGAMPAADHSEAVLAGRMSLGVVVAKQGPQRADEAEAILMSVLEGYSRRAGGKADQGVAEARGHLGKLAEARGRHGQAEEHFAQAAALSRQIFGAQHPAVADALAGIARQLAATGRLSAAVELSHAAYATALAALGPGGSGLVDRLAAQLADQQTRLAAEGAAAGEAAAAAGAAGDAGPRQAEGQAQQDQATAAVPAPVRQEQGQLRETQRPGAAAVTAGSSGEPVRAGAGGAEASRSTDAPAEPWSSGGTGAVQRGGDGLPAAAAEAPAPAAAQSGASAAVASGPGTQGDAGGGLPGSSLAGGRSGFNGVCAPVCDGGSRAGGGGGAPDDKAFGHVAGDGGSRGVAGGGEAAGGDGEGRPRSRTGGTPAVKGPEQRPPSGMAVSPVVRVRPQSSGTAAGGSSVGVGKGRAGRRDDGRTAQGEADVGAVAAVEKAMQVSRQGASSGATAASTATGGDDAVSGGCGAAACLPPRWRRSSSGVGAASNRVAPAP</sequence>
<feature type="compositionally biased region" description="Low complexity" evidence="1">
    <location>
        <begin position="1010"/>
        <end position="1027"/>
    </location>
</feature>
<organism evidence="2 3">
    <name type="scientific">Chlamydomonas schloesseri</name>
    <dbReference type="NCBI Taxonomy" id="2026947"/>
    <lineage>
        <taxon>Eukaryota</taxon>
        <taxon>Viridiplantae</taxon>
        <taxon>Chlorophyta</taxon>
        <taxon>core chlorophytes</taxon>
        <taxon>Chlorophyceae</taxon>
        <taxon>CS clade</taxon>
        <taxon>Chlamydomonadales</taxon>
        <taxon>Chlamydomonadaceae</taxon>
        <taxon>Chlamydomonas</taxon>
    </lineage>
</organism>
<feature type="compositionally biased region" description="Gly residues" evidence="1">
    <location>
        <begin position="906"/>
        <end position="924"/>
    </location>
</feature>